<evidence type="ECO:0000313" key="2">
    <source>
        <dbReference type="Proteomes" id="UP001434883"/>
    </source>
</evidence>
<comment type="caution">
    <text evidence="1">The sequence shown here is derived from an EMBL/GenBank/DDBJ whole genome shotgun (WGS) entry which is preliminary data.</text>
</comment>
<name>A0ABV0RDV1_9TELE</name>
<feature type="non-terminal residue" evidence="1">
    <location>
        <position position="106"/>
    </location>
</feature>
<sequence>MWNTLCCFEKAVTKGKPECMNSLKYQNSDVISLLLFLSQSEIPTQAPPLSVQKAARFSADPHICSDLTTHTLRSAHSGKSLAHCQELIKHQMCQATTGGNNPTKLH</sequence>
<keyword evidence="2" id="KW-1185">Reference proteome</keyword>
<organism evidence="1 2">
    <name type="scientific">Xenoophorus captivus</name>
    <dbReference type="NCBI Taxonomy" id="1517983"/>
    <lineage>
        <taxon>Eukaryota</taxon>
        <taxon>Metazoa</taxon>
        <taxon>Chordata</taxon>
        <taxon>Craniata</taxon>
        <taxon>Vertebrata</taxon>
        <taxon>Euteleostomi</taxon>
        <taxon>Actinopterygii</taxon>
        <taxon>Neopterygii</taxon>
        <taxon>Teleostei</taxon>
        <taxon>Neoteleostei</taxon>
        <taxon>Acanthomorphata</taxon>
        <taxon>Ovalentaria</taxon>
        <taxon>Atherinomorphae</taxon>
        <taxon>Cyprinodontiformes</taxon>
        <taxon>Goodeidae</taxon>
        <taxon>Xenoophorus</taxon>
    </lineage>
</organism>
<protein>
    <submittedName>
        <fullName evidence="1">Uncharacterized protein</fullName>
    </submittedName>
</protein>
<dbReference type="EMBL" id="JAHRIN010042656">
    <property type="protein sequence ID" value="MEQ2206234.1"/>
    <property type="molecule type" value="Genomic_DNA"/>
</dbReference>
<gene>
    <name evidence="1" type="ORF">XENOCAPTIV_026196</name>
</gene>
<accession>A0ABV0RDV1</accession>
<proteinExistence type="predicted"/>
<reference evidence="1 2" key="1">
    <citation type="submission" date="2021-06" db="EMBL/GenBank/DDBJ databases">
        <authorList>
            <person name="Palmer J.M."/>
        </authorList>
    </citation>
    <scope>NUCLEOTIDE SEQUENCE [LARGE SCALE GENOMIC DNA]</scope>
    <source>
        <strain evidence="1 2">XC_2019</strain>
        <tissue evidence="1">Muscle</tissue>
    </source>
</reference>
<evidence type="ECO:0000313" key="1">
    <source>
        <dbReference type="EMBL" id="MEQ2206234.1"/>
    </source>
</evidence>
<dbReference type="Proteomes" id="UP001434883">
    <property type="component" value="Unassembled WGS sequence"/>
</dbReference>